<name>A0ABR3RWQ1_9PLEO</name>
<dbReference type="Gene3D" id="3.40.50.1470">
    <property type="entry name" value="Peptidyl-tRNA hydrolase"/>
    <property type="match status" value="1"/>
</dbReference>
<comment type="similarity">
    <text evidence="5">Belongs to the PTH family.</text>
</comment>
<keyword evidence="8" id="KW-1185">Reference proteome</keyword>
<dbReference type="SUPFAM" id="SSF53178">
    <property type="entry name" value="Peptidyl-tRNA hydrolase-like"/>
    <property type="match status" value="1"/>
</dbReference>
<dbReference type="NCBIfam" id="TIGR00447">
    <property type="entry name" value="pth"/>
    <property type="match status" value="1"/>
</dbReference>
<dbReference type="EMBL" id="JAKIXB020000005">
    <property type="protein sequence ID" value="KAL1608861.1"/>
    <property type="molecule type" value="Genomic_DNA"/>
</dbReference>
<sequence length="320" mass="34499">MSNALTRAHVASPTALNPVVADPENTPTTEHLNNDAINRRAGLNKREARKQKKAQQSLPTPPDTSSETESLASKPRNNPLKIRKPHATAAKDETSKDTTSIPQSLAGVMPPGNPIPLLVCGIGNPGPTYANTLHSAGHIVTSYIAGRKSYQPFTKGLSGLVSRPDNTTFSLSLLRGYTKTQGGPPEDDWTFWQSLSLMNVSGVGVKKAYTAWLAELRRRTTPTVEGRLVVVHDELESALGKVTVRESGASARGHNGLKSCQQQLGGIKWWRVGVGIGRPESRDPNVVSRYVLGKMRPEERSGLERAAPAVVDALRAIAEK</sequence>
<dbReference type="PANTHER" id="PTHR17224:SF1">
    <property type="entry name" value="PEPTIDYL-TRNA HYDROLASE"/>
    <property type="match status" value="1"/>
</dbReference>
<dbReference type="InterPro" id="IPR018171">
    <property type="entry name" value="Pept_tRNA_hydro_CS"/>
</dbReference>
<evidence type="ECO:0000256" key="1">
    <source>
        <dbReference type="ARBA" id="ARBA00013260"/>
    </source>
</evidence>
<evidence type="ECO:0000256" key="6">
    <source>
        <dbReference type="SAM" id="MobiDB-lite"/>
    </source>
</evidence>
<evidence type="ECO:0000313" key="7">
    <source>
        <dbReference type="EMBL" id="KAL1608861.1"/>
    </source>
</evidence>
<keyword evidence="3" id="KW-0378">Hydrolase</keyword>
<proteinExistence type="inferred from homology"/>
<dbReference type="PANTHER" id="PTHR17224">
    <property type="entry name" value="PEPTIDYL-TRNA HYDROLASE"/>
    <property type="match status" value="1"/>
</dbReference>
<dbReference type="Proteomes" id="UP001521222">
    <property type="component" value="Unassembled WGS sequence"/>
</dbReference>
<evidence type="ECO:0000256" key="4">
    <source>
        <dbReference type="ARBA" id="ARBA00022884"/>
    </source>
</evidence>
<evidence type="ECO:0000256" key="5">
    <source>
        <dbReference type="ARBA" id="ARBA00038063"/>
    </source>
</evidence>
<dbReference type="Pfam" id="PF01195">
    <property type="entry name" value="Pept_tRNA_hydro"/>
    <property type="match status" value="1"/>
</dbReference>
<keyword evidence="2" id="KW-0820">tRNA-binding</keyword>
<protein>
    <recommendedName>
        <fullName evidence="1">peptidyl-tRNA hydrolase</fullName>
        <ecNumber evidence="1">3.1.1.29</ecNumber>
    </recommendedName>
</protein>
<feature type="region of interest" description="Disordered" evidence="6">
    <location>
        <begin position="1"/>
        <end position="108"/>
    </location>
</feature>
<evidence type="ECO:0000256" key="2">
    <source>
        <dbReference type="ARBA" id="ARBA00022555"/>
    </source>
</evidence>
<dbReference type="InterPro" id="IPR001328">
    <property type="entry name" value="Pept_tRNA_hydro"/>
</dbReference>
<evidence type="ECO:0000313" key="8">
    <source>
        <dbReference type="Proteomes" id="UP001521222"/>
    </source>
</evidence>
<accession>A0ABR3RWQ1</accession>
<reference evidence="7 8" key="1">
    <citation type="submission" date="2024-02" db="EMBL/GenBank/DDBJ databases">
        <title>De novo assembly and annotation of 12 fungi associated with fruit tree decline syndrome in Ontario, Canada.</title>
        <authorList>
            <person name="Sulman M."/>
            <person name="Ellouze W."/>
            <person name="Ilyukhin E."/>
        </authorList>
    </citation>
    <scope>NUCLEOTIDE SEQUENCE [LARGE SCALE GENOMIC DNA]</scope>
    <source>
        <strain evidence="7 8">M97-236</strain>
    </source>
</reference>
<comment type="caution">
    <text evidence="7">The sequence shown here is derived from an EMBL/GenBank/DDBJ whole genome shotgun (WGS) entry which is preliminary data.</text>
</comment>
<dbReference type="InterPro" id="IPR036416">
    <property type="entry name" value="Pept_tRNA_hydro_sf"/>
</dbReference>
<dbReference type="PROSITE" id="PS01196">
    <property type="entry name" value="PEPT_TRNA_HYDROL_2"/>
    <property type="match status" value="1"/>
</dbReference>
<dbReference type="EC" id="3.1.1.29" evidence="1"/>
<evidence type="ECO:0000256" key="3">
    <source>
        <dbReference type="ARBA" id="ARBA00022801"/>
    </source>
</evidence>
<gene>
    <name evidence="7" type="ORF">SLS59_002052</name>
</gene>
<organism evidence="7 8">
    <name type="scientific">Nothophoma quercina</name>
    <dbReference type="NCBI Taxonomy" id="749835"/>
    <lineage>
        <taxon>Eukaryota</taxon>
        <taxon>Fungi</taxon>
        <taxon>Dikarya</taxon>
        <taxon>Ascomycota</taxon>
        <taxon>Pezizomycotina</taxon>
        <taxon>Dothideomycetes</taxon>
        <taxon>Pleosporomycetidae</taxon>
        <taxon>Pleosporales</taxon>
        <taxon>Pleosporineae</taxon>
        <taxon>Didymellaceae</taxon>
        <taxon>Nothophoma</taxon>
    </lineage>
</organism>
<keyword evidence="4" id="KW-0694">RNA-binding</keyword>